<dbReference type="InterPro" id="IPR019587">
    <property type="entry name" value="Polyketide_cyclase/dehydratase"/>
</dbReference>
<name>A0ABS4TNM3_9PSEU</name>
<dbReference type="SUPFAM" id="SSF55961">
    <property type="entry name" value="Bet v1-like"/>
    <property type="match status" value="1"/>
</dbReference>
<dbReference type="CDD" id="cd07820">
    <property type="entry name" value="SRPBCC_3"/>
    <property type="match status" value="1"/>
</dbReference>
<keyword evidence="2" id="KW-1185">Reference proteome</keyword>
<dbReference type="RefSeq" id="WP_209643129.1">
    <property type="nucleotide sequence ID" value="NZ_JAGINW010000001.1"/>
</dbReference>
<dbReference type="Proteomes" id="UP001519332">
    <property type="component" value="Unassembled WGS sequence"/>
</dbReference>
<dbReference type="Gene3D" id="3.30.530.20">
    <property type="match status" value="1"/>
</dbReference>
<evidence type="ECO:0000313" key="1">
    <source>
        <dbReference type="EMBL" id="MBP2326007.1"/>
    </source>
</evidence>
<dbReference type="Pfam" id="PF10604">
    <property type="entry name" value="Polyketide_cyc2"/>
    <property type="match status" value="1"/>
</dbReference>
<protein>
    <submittedName>
        <fullName evidence="1">Ligand-binding SRPBCC domain-containing protein</fullName>
    </submittedName>
</protein>
<sequence length="152" mass="16929">MTRFEVTTAIAAPPHRVFDISLEVEVHTASMAGSSEQAIDGVLTGGMKLGDTVTWRAKHFGLYWRMTSLISAYDPPGYFVDEQLKGPFKHWHHVHHFDPDADGATIMRDIIDFTAPFGPAGTIAERTVLNWHMPRLIHARNAHVKAVAESAR</sequence>
<accession>A0ABS4TNM3</accession>
<organism evidence="1 2">
    <name type="scientific">Kibdelosporangium banguiense</name>
    <dbReference type="NCBI Taxonomy" id="1365924"/>
    <lineage>
        <taxon>Bacteria</taxon>
        <taxon>Bacillati</taxon>
        <taxon>Actinomycetota</taxon>
        <taxon>Actinomycetes</taxon>
        <taxon>Pseudonocardiales</taxon>
        <taxon>Pseudonocardiaceae</taxon>
        <taxon>Kibdelosporangium</taxon>
    </lineage>
</organism>
<reference evidence="1 2" key="1">
    <citation type="submission" date="2021-03" db="EMBL/GenBank/DDBJ databases">
        <title>Sequencing the genomes of 1000 actinobacteria strains.</title>
        <authorList>
            <person name="Klenk H.-P."/>
        </authorList>
    </citation>
    <scope>NUCLEOTIDE SEQUENCE [LARGE SCALE GENOMIC DNA]</scope>
    <source>
        <strain evidence="1 2">DSM 46670</strain>
    </source>
</reference>
<dbReference type="EMBL" id="JAGINW010000001">
    <property type="protein sequence ID" value="MBP2326007.1"/>
    <property type="molecule type" value="Genomic_DNA"/>
</dbReference>
<dbReference type="InterPro" id="IPR023393">
    <property type="entry name" value="START-like_dom_sf"/>
</dbReference>
<comment type="caution">
    <text evidence="1">The sequence shown here is derived from an EMBL/GenBank/DDBJ whole genome shotgun (WGS) entry which is preliminary data.</text>
</comment>
<gene>
    <name evidence="1" type="ORF">JOF56_006392</name>
</gene>
<proteinExistence type="predicted"/>
<evidence type="ECO:0000313" key="2">
    <source>
        <dbReference type="Proteomes" id="UP001519332"/>
    </source>
</evidence>